<name>A0A5S6QQA7_TRIMR</name>
<dbReference type="AlphaFoldDB" id="A0A5S6QQA7"/>
<keyword evidence="2" id="KW-1185">Reference proteome</keyword>
<evidence type="ECO:0000313" key="3">
    <source>
        <dbReference type="WBParaSite" id="TMUE_2000009521.1"/>
    </source>
</evidence>
<organism evidence="2 3">
    <name type="scientific">Trichuris muris</name>
    <name type="common">Mouse whipworm</name>
    <dbReference type="NCBI Taxonomy" id="70415"/>
    <lineage>
        <taxon>Eukaryota</taxon>
        <taxon>Metazoa</taxon>
        <taxon>Ecdysozoa</taxon>
        <taxon>Nematoda</taxon>
        <taxon>Enoplea</taxon>
        <taxon>Dorylaimia</taxon>
        <taxon>Trichinellida</taxon>
        <taxon>Trichuridae</taxon>
        <taxon>Trichuris</taxon>
    </lineage>
</organism>
<proteinExistence type="predicted"/>
<feature type="compositionally biased region" description="Polar residues" evidence="1">
    <location>
        <begin position="30"/>
        <end position="43"/>
    </location>
</feature>
<accession>A0A5S6QQA7</accession>
<feature type="region of interest" description="Disordered" evidence="1">
    <location>
        <begin position="24"/>
        <end position="73"/>
    </location>
</feature>
<sequence>MPSRETRSAVARIGPCWTRTCASSRVAGDSGQTSGHSQRSSKPLLNATPRHEVDGRKTAASSSTCEISPGTLG</sequence>
<evidence type="ECO:0000313" key="2">
    <source>
        <dbReference type="Proteomes" id="UP000046395"/>
    </source>
</evidence>
<protein>
    <submittedName>
        <fullName evidence="3">Uncharacterized protein</fullName>
    </submittedName>
</protein>
<dbReference type="WBParaSite" id="TMUE_2000009521.1">
    <property type="protein sequence ID" value="TMUE_2000009521.1"/>
    <property type="gene ID" value="WBGene00295845"/>
</dbReference>
<reference evidence="3" key="1">
    <citation type="submission" date="2019-12" db="UniProtKB">
        <authorList>
            <consortium name="WormBaseParasite"/>
        </authorList>
    </citation>
    <scope>IDENTIFICATION</scope>
</reference>
<evidence type="ECO:0000256" key="1">
    <source>
        <dbReference type="SAM" id="MobiDB-lite"/>
    </source>
</evidence>
<dbReference type="Proteomes" id="UP000046395">
    <property type="component" value="Unassembled WGS sequence"/>
</dbReference>